<dbReference type="PANTHER" id="PTHR42687:SF1">
    <property type="entry name" value="L-THREONINE 3-DEHYDROGENASE, MITOCHONDRIAL"/>
    <property type="match status" value="1"/>
</dbReference>
<dbReference type="InterPro" id="IPR051225">
    <property type="entry name" value="NAD(P)_epim/dehydratase"/>
</dbReference>
<dbReference type="GO" id="GO:0006567">
    <property type="term" value="P:L-threonine catabolic process"/>
    <property type="evidence" value="ECO:0007669"/>
    <property type="project" value="TreeGrafter"/>
</dbReference>
<evidence type="ECO:0000313" key="4">
    <source>
        <dbReference type="Proteomes" id="UP000468650"/>
    </source>
</evidence>
<dbReference type="InterPro" id="IPR036291">
    <property type="entry name" value="NAD(P)-bd_dom_sf"/>
</dbReference>
<dbReference type="SUPFAM" id="SSF51735">
    <property type="entry name" value="NAD(P)-binding Rossmann-fold domains"/>
    <property type="match status" value="1"/>
</dbReference>
<dbReference type="AlphaFoldDB" id="A0A6N6RFC0"/>
<dbReference type="GO" id="GO:0008743">
    <property type="term" value="F:L-threonine 3-dehydrogenase activity"/>
    <property type="evidence" value="ECO:0007669"/>
    <property type="project" value="TreeGrafter"/>
</dbReference>
<dbReference type="OrthoDB" id="9779902at2"/>
<dbReference type="InterPro" id="IPR001509">
    <property type="entry name" value="Epimerase_deHydtase"/>
</dbReference>
<dbReference type="Pfam" id="PF01370">
    <property type="entry name" value="Epimerase"/>
    <property type="match status" value="1"/>
</dbReference>
<feature type="domain" description="NAD-dependent epimerase/dehydratase" evidence="2">
    <location>
        <begin position="5"/>
        <end position="242"/>
    </location>
</feature>
<dbReference type="FunFam" id="3.40.50.720:FF:000077">
    <property type="entry name" value="L-threonine 3-dehydrogenase, mitochondrial"/>
    <property type="match status" value="1"/>
</dbReference>
<accession>A0A6N6RFC0</accession>
<evidence type="ECO:0000259" key="2">
    <source>
        <dbReference type="Pfam" id="PF01370"/>
    </source>
</evidence>
<evidence type="ECO:0000256" key="1">
    <source>
        <dbReference type="ARBA" id="ARBA00007637"/>
    </source>
</evidence>
<dbReference type="PANTHER" id="PTHR42687">
    <property type="entry name" value="L-THREONINE 3-DEHYDROGENASE"/>
    <property type="match status" value="1"/>
</dbReference>
<organism evidence="3 4">
    <name type="scientific">Phaeocystidibacter luteus</name>
    <dbReference type="NCBI Taxonomy" id="911197"/>
    <lineage>
        <taxon>Bacteria</taxon>
        <taxon>Pseudomonadati</taxon>
        <taxon>Bacteroidota</taxon>
        <taxon>Flavobacteriia</taxon>
        <taxon>Flavobacteriales</taxon>
        <taxon>Phaeocystidibacteraceae</taxon>
        <taxon>Phaeocystidibacter</taxon>
    </lineage>
</organism>
<comment type="caution">
    <text evidence="3">The sequence shown here is derived from an EMBL/GenBank/DDBJ whole genome shotgun (WGS) entry which is preliminary data.</text>
</comment>
<sequence length="317" mass="35558">MKEVILVLGASGQIGTELVMNLRETYGNANVVASDIKDAHPDVMESGPFEEINVMDGNRIAEVVKKHGVTQVYHLVAMLSATAERMPEKGWALNMDSLFHVLNLAKDGAIKKVYWPSSIACFGPNTPKMNTPQETIMEPSTVYGISKQAGEQWCNYYFNKYNVDVRSIRYPGIISWKSEPGGGTTDYAVEIYYEALKQGKYTSFLDKGTMLPMMYMPDAIRATVGLMDAPADQVKVRTSYNLAGISFAPEHVAESIQKIMPDFKLDFAPDFRQAIADSWPSIIDDSRAREDWGWKHEFDLDRMTEDMLTNLKVKLGL</sequence>
<protein>
    <submittedName>
        <fullName evidence="3">NAD-dependent epimerase/dehydratase family protein</fullName>
    </submittedName>
</protein>
<dbReference type="Gene3D" id="3.40.50.720">
    <property type="entry name" value="NAD(P)-binding Rossmann-like Domain"/>
    <property type="match status" value="1"/>
</dbReference>
<name>A0A6N6RFC0_9FLAO</name>
<comment type="similarity">
    <text evidence="1">Belongs to the NAD(P)-dependent epimerase/dehydratase family.</text>
</comment>
<gene>
    <name evidence="3" type="ORF">F8C67_12490</name>
</gene>
<dbReference type="Proteomes" id="UP000468650">
    <property type="component" value="Unassembled WGS sequence"/>
</dbReference>
<proteinExistence type="inferred from homology"/>
<dbReference type="RefSeq" id="WP_151668199.1">
    <property type="nucleotide sequence ID" value="NZ_WBVO01000012.1"/>
</dbReference>
<evidence type="ECO:0000313" key="3">
    <source>
        <dbReference type="EMBL" id="KAB2807009.1"/>
    </source>
</evidence>
<reference evidence="3 4" key="1">
    <citation type="submission" date="2019-09" db="EMBL/GenBank/DDBJ databases">
        <title>Genomes of family Cryomorphaceae.</title>
        <authorList>
            <person name="Bowman J.P."/>
        </authorList>
    </citation>
    <scope>NUCLEOTIDE SEQUENCE [LARGE SCALE GENOMIC DNA]</scope>
    <source>
        <strain evidence="3 4">LMG 25704</strain>
    </source>
</reference>
<dbReference type="EMBL" id="WBVO01000012">
    <property type="protein sequence ID" value="KAB2807009.1"/>
    <property type="molecule type" value="Genomic_DNA"/>
</dbReference>
<keyword evidence="4" id="KW-1185">Reference proteome</keyword>